<dbReference type="AlphaFoldDB" id="B7J9M0"/>
<dbReference type="Proteomes" id="UP000001362">
    <property type="component" value="Chromosome"/>
</dbReference>
<gene>
    <name evidence="1" type="ordered locus">AFE_1423</name>
</gene>
<evidence type="ECO:0000313" key="2">
    <source>
        <dbReference type="Proteomes" id="UP000001362"/>
    </source>
</evidence>
<dbReference type="STRING" id="243159.AFE_1423"/>
<protein>
    <submittedName>
        <fullName evidence="1">Uncharacterized protein</fullName>
    </submittedName>
</protein>
<name>B7J9M0_ACIF2</name>
<dbReference type="HOGENOM" id="CLU_2128027_0_0_6"/>
<organism evidence="1 2">
    <name type="scientific">Acidithiobacillus ferrooxidans (strain ATCC 23270 / DSM 14882 / CIP 104768 / NCIMB 8455)</name>
    <name type="common">Ferrobacillus ferrooxidans (strain ATCC 23270)</name>
    <dbReference type="NCBI Taxonomy" id="243159"/>
    <lineage>
        <taxon>Bacteria</taxon>
        <taxon>Pseudomonadati</taxon>
        <taxon>Pseudomonadota</taxon>
        <taxon>Acidithiobacillia</taxon>
        <taxon>Acidithiobacillales</taxon>
        <taxon>Acidithiobacillaceae</taxon>
        <taxon>Acidithiobacillus</taxon>
    </lineage>
</organism>
<keyword evidence="2" id="KW-1185">Reference proteome</keyword>
<dbReference type="EMBL" id="CP001219">
    <property type="protein sequence ID" value="ACK78576.1"/>
    <property type="molecule type" value="Genomic_DNA"/>
</dbReference>
<proteinExistence type="predicted"/>
<dbReference type="KEGG" id="afr:AFE_1423"/>
<accession>B7J9M0</accession>
<evidence type="ECO:0000313" key="1">
    <source>
        <dbReference type="EMBL" id="ACK78576.1"/>
    </source>
</evidence>
<reference evidence="1 2" key="1">
    <citation type="journal article" date="2008" name="BMC Genomics">
        <title>Acidithiobacillus ferrooxidans metabolism: from genome sequence to industrial applications.</title>
        <authorList>
            <person name="Valdes J."/>
            <person name="Pedroso I."/>
            <person name="Quatrini R."/>
            <person name="Dodson R.J."/>
            <person name="Tettelin H."/>
            <person name="Blake R.II."/>
            <person name="Eisen J.A."/>
            <person name="Holmes D.S."/>
        </authorList>
    </citation>
    <scope>NUCLEOTIDE SEQUENCE [LARGE SCALE GENOMIC DNA]</scope>
    <source>
        <strain evidence="2">ATCC 23270 / DSM 14882 / CIP 104768 / NCIMB 8455</strain>
    </source>
</reference>
<dbReference type="PaxDb" id="243159-AFE_1423"/>
<sequence length="113" mass="12820">MSITTLPLCGKPFPVYVLFGGEPTGFRLVGRESFLFRQKIGSLGDPVMPKLRVAHHRCGYGSRRFGERDGTERDLFMAIRCFVHGGHGILLNIRRWAIPKCHRESYRSNVTVS</sequence>